<dbReference type="InterPro" id="IPR055170">
    <property type="entry name" value="GFO_IDH_MocA-like_dom"/>
</dbReference>
<feature type="domain" description="GFO/IDH/MocA-like oxidoreductase" evidence="2">
    <location>
        <begin position="159"/>
        <end position="222"/>
    </location>
</feature>
<proteinExistence type="predicted"/>
<dbReference type="Pfam" id="PF22725">
    <property type="entry name" value="GFO_IDH_MocA_C3"/>
    <property type="match status" value="1"/>
</dbReference>
<gene>
    <name evidence="3" type="ORF">ENK01_02375</name>
</gene>
<accession>A0A7V5NX51</accession>
<dbReference type="InterPro" id="IPR036291">
    <property type="entry name" value="NAD(P)-bd_dom_sf"/>
</dbReference>
<feature type="domain" description="Gfo/Idh/MocA-like oxidoreductase N-terminal" evidence="1">
    <location>
        <begin position="6"/>
        <end position="122"/>
    </location>
</feature>
<comment type="caution">
    <text evidence="3">The sequence shown here is derived from an EMBL/GenBank/DDBJ whole genome shotgun (WGS) entry which is preliminary data.</text>
</comment>
<dbReference type="Gene3D" id="3.40.50.720">
    <property type="entry name" value="NAD(P)-binding Rossmann-like Domain"/>
    <property type="match status" value="1"/>
</dbReference>
<dbReference type="InterPro" id="IPR000683">
    <property type="entry name" value="Gfo/Idh/MocA-like_OxRdtase_N"/>
</dbReference>
<dbReference type="EMBL" id="DROP01000161">
    <property type="protein sequence ID" value="HHI88775.1"/>
    <property type="molecule type" value="Genomic_DNA"/>
</dbReference>
<organism evidence="3">
    <name type="scientific">Hellea balneolensis</name>
    <dbReference type="NCBI Taxonomy" id="287478"/>
    <lineage>
        <taxon>Bacteria</taxon>
        <taxon>Pseudomonadati</taxon>
        <taxon>Pseudomonadota</taxon>
        <taxon>Alphaproteobacteria</taxon>
        <taxon>Maricaulales</taxon>
        <taxon>Robiginitomaculaceae</taxon>
        <taxon>Hellea</taxon>
    </lineage>
</organism>
<dbReference type="Gene3D" id="3.30.360.10">
    <property type="entry name" value="Dihydrodipicolinate Reductase, domain 2"/>
    <property type="match status" value="1"/>
</dbReference>
<dbReference type="GO" id="GO:0000166">
    <property type="term" value="F:nucleotide binding"/>
    <property type="evidence" value="ECO:0007669"/>
    <property type="project" value="InterPro"/>
</dbReference>
<sequence length="274" mass="29830">MNPDTLKIGIIGAGVFGNYHAAKCAAHPRLDFVGVFDPDKSRRDGVAQTNATKAYDNCNQLLGDVDAIIVACIAQHHGPVACAALRAGKHVLVEKPIAADLEHAQTMVRIADEQELVLQVGHQERFVARAIGLDMAPHKPTGFQAIRFGPVSRRGTDVSVTLDLMTHDLDMVMWLMGERPVSVTGEAVRVYSEKPDAARADLTFRSGARARLEASRCEDGPKRIMQIDYPDGYVRIDFVNKTFEDTTGYGFNPDFADHPIARDSLGAGTNSFVA</sequence>
<dbReference type="PANTHER" id="PTHR43377">
    <property type="entry name" value="BILIVERDIN REDUCTASE A"/>
    <property type="match status" value="1"/>
</dbReference>
<dbReference type="SUPFAM" id="SSF55347">
    <property type="entry name" value="Glyceraldehyde-3-phosphate dehydrogenase-like, C-terminal domain"/>
    <property type="match status" value="1"/>
</dbReference>
<dbReference type="PANTHER" id="PTHR43377:SF1">
    <property type="entry name" value="BILIVERDIN REDUCTASE A"/>
    <property type="match status" value="1"/>
</dbReference>
<dbReference type="InterPro" id="IPR051450">
    <property type="entry name" value="Gfo/Idh/MocA_Oxidoreductases"/>
</dbReference>
<dbReference type="AlphaFoldDB" id="A0A7V5NX51"/>
<name>A0A7V5NX51_9PROT</name>
<protein>
    <submittedName>
        <fullName evidence="3">Gfo/Idh/MocA family oxidoreductase</fullName>
    </submittedName>
</protein>
<evidence type="ECO:0000259" key="1">
    <source>
        <dbReference type="Pfam" id="PF01408"/>
    </source>
</evidence>
<dbReference type="Pfam" id="PF01408">
    <property type="entry name" value="GFO_IDH_MocA"/>
    <property type="match status" value="1"/>
</dbReference>
<feature type="non-terminal residue" evidence="3">
    <location>
        <position position="274"/>
    </location>
</feature>
<reference evidence="3" key="1">
    <citation type="journal article" date="2020" name="mSystems">
        <title>Genome- and Community-Level Interaction Insights into Carbon Utilization and Element Cycling Functions of Hydrothermarchaeota in Hydrothermal Sediment.</title>
        <authorList>
            <person name="Zhou Z."/>
            <person name="Liu Y."/>
            <person name="Xu W."/>
            <person name="Pan J."/>
            <person name="Luo Z.H."/>
            <person name="Li M."/>
        </authorList>
    </citation>
    <scope>NUCLEOTIDE SEQUENCE [LARGE SCALE GENOMIC DNA]</scope>
    <source>
        <strain evidence="3">HyVt-538</strain>
    </source>
</reference>
<dbReference type="SUPFAM" id="SSF51735">
    <property type="entry name" value="NAD(P)-binding Rossmann-fold domains"/>
    <property type="match status" value="1"/>
</dbReference>
<evidence type="ECO:0000313" key="3">
    <source>
        <dbReference type="EMBL" id="HHI88775.1"/>
    </source>
</evidence>
<dbReference type="Proteomes" id="UP000885806">
    <property type="component" value="Unassembled WGS sequence"/>
</dbReference>
<evidence type="ECO:0000259" key="2">
    <source>
        <dbReference type="Pfam" id="PF22725"/>
    </source>
</evidence>